<dbReference type="GO" id="GO:0006145">
    <property type="term" value="P:purine nucleobase catabolic process"/>
    <property type="evidence" value="ECO:0007669"/>
    <property type="project" value="TreeGrafter"/>
</dbReference>
<dbReference type="GO" id="GO:0005737">
    <property type="term" value="C:cytoplasm"/>
    <property type="evidence" value="ECO:0007669"/>
    <property type="project" value="TreeGrafter"/>
</dbReference>
<evidence type="ECO:0000256" key="2">
    <source>
        <dbReference type="ARBA" id="ARBA00022975"/>
    </source>
</evidence>
<dbReference type="Proteomes" id="UP000033774">
    <property type="component" value="Unassembled WGS sequence"/>
</dbReference>
<feature type="domain" description="Amidohydrolase 3" evidence="3">
    <location>
        <begin position="347"/>
        <end position="425"/>
    </location>
</feature>
<dbReference type="GO" id="GO:0006221">
    <property type="term" value="P:pyrimidine nucleotide biosynthetic process"/>
    <property type="evidence" value="ECO:0007669"/>
    <property type="project" value="UniProtKB-KW"/>
</dbReference>
<dbReference type="InterPro" id="IPR032466">
    <property type="entry name" value="Metal_Hydrolase"/>
</dbReference>
<keyword evidence="1" id="KW-0862">Zinc</keyword>
<dbReference type="Gene3D" id="2.30.40.10">
    <property type="entry name" value="Urease, subunit C, domain 1"/>
    <property type="match status" value="1"/>
</dbReference>
<dbReference type="SUPFAM" id="SSF51338">
    <property type="entry name" value="Composite domain of metallo-dependent hydrolases"/>
    <property type="match status" value="1"/>
</dbReference>
<feature type="domain" description="Dihydroorotase catalytic" evidence="4">
    <location>
        <begin position="55"/>
        <end position="239"/>
    </location>
</feature>
<dbReference type="GO" id="GO:0004038">
    <property type="term" value="F:allantoinase activity"/>
    <property type="evidence" value="ECO:0007669"/>
    <property type="project" value="TreeGrafter"/>
</dbReference>
<dbReference type="InterPro" id="IPR011059">
    <property type="entry name" value="Metal-dep_hydrolase_composite"/>
</dbReference>
<dbReference type="InterPro" id="IPR004722">
    <property type="entry name" value="DHOase"/>
</dbReference>
<evidence type="ECO:0000256" key="1">
    <source>
        <dbReference type="ARBA" id="ARBA00022833"/>
    </source>
</evidence>
<name>A0A0F3IRH1_9PROT</name>
<dbReference type="InterPro" id="IPR050138">
    <property type="entry name" value="DHOase/Allantoinase_Hydrolase"/>
</dbReference>
<dbReference type="PANTHER" id="PTHR43668:SF2">
    <property type="entry name" value="ALLANTOINASE"/>
    <property type="match status" value="1"/>
</dbReference>
<proteinExistence type="predicted"/>
<sequence>MGQPPLLVKNTRLLDPTAGTDRPGDALILDGKIAATGTGLTAPEGSETIDAGGACLAPGLIDLRTHGRDPGQEHKETLRTQVDAAVAGGITAMGVIPDTEPGIEDPTSVAWLVQRSRALGKARVLPYAAMTQGRKGQQLTEFGLLQEAGAVAFADGAKATTDALVLRRALAYARTFNAVLFTHPEDRALTRHACATEGEYATRLGLPAAPAAAELLQVQRDLLLAELSGGRLHIGPITTGAAVEAIRAAKARGVRVTCDTAAAYITLNEIAIADYRTFTKLSPPLRKEEDRQAIIDGLADGTIDALSSDHTPEDQDAKRLPFVAAEPGIIGLETLLPLGLAPVHQGRMRLMDLLRRLTVAPAAILGQPVPSLAVGAVADLVLFDPDAPVRLSAATMRSKSKNTPFDGFPSQGKVLATLVDGRIVYRRPA</sequence>
<dbReference type="OrthoDB" id="9803027at2"/>
<dbReference type="SUPFAM" id="SSF51556">
    <property type="entry name" value="Metallo-dependent hydrolases"/>
    <property type="match status" value="1"/>
</dbReference>
<dbReference type="InterPro" id="IPR013108">
    <property type="entry name" value="Amidohydro_3"/>
</dbReference>
<dbReference type="GO" id="GO:0046872">
    <property type="term" value="F:metal ion binding"/>
    <property type="evidence" value="ECO:0007669"/>
    <property type="project" value="InterPro"/>
</dbReference>
<protein>
    <submittedName>
        <fullName evidence="5">Dihydroorotase</fullName>
        <ecNumber evidence="5">3.5.2.3</ecNumber>
    </submittedName>
</protein>
<dbReference type="GO" id="GO:0004151">
    <property type="term" value="F:dihydroorotase activity"/>
    <property type="evidence" value="ECO:0007669"/>
    <property type="project" value="UniProtKB-EC"/>
</dbReference>
<evidence type="ECO:0000313" key="6">
    <source>
        <dbReference type="Proteomes" id="UP000033774"/>
    </source>
</evidence>
<reference evidence="5 6" key="1">
    <citation type="submission" date="2015-03" db="EMBL/GenBank/DDBJ databases">
        <title>Draft genome sequence of Elstera litoralis.</title>
        <authorList>
            <person name="Rahalkar M.C."/>
            <person name="Dhakephalkar P.K."/>
            <person name="Pore S.D."/>
            <person name="Arora P."/>
            <person name="Kapse N.G."/>
            <person name="Pandit P.S."/>
        </authorList>
    </citation>
    <scope>NUCLEOTIDE SEQUENCE [LARGE SCALE GENOMIC DNA]</scope>
    <source>
        <strain evidence="5 6">Dia-1</strain>
    </source>
</reference>
<dbReference type="PATRIC" id="fig|552518.3.peg.2205"/>
<gene>
    <name evidence="5" type="ORF">VZ95_12870</name>
</gene>
<dbReference type="AlphaFoldDB" id="A0A0F3IRH1"/>
<keyword evidence="6" id="KW-1185">Reference proteome</keyword>
<dbReference type="Gene3D" id="3.20.20.140">
    <property type="entry name" value="Metal-dependent hydrolases"/>
    <property type="match status" value="1"/>
</dbReference>
<keyword evidence="5" id="KW-0378">Hydrolase</keyword>
<dbReference type="NCBIfam" id="TIGR00857">
    <property type="entry name" value="pyrC_multi"/>
    <property type="match status" value="1"/>
</dbReference>
<dbReference type="Pfam" id="PF12890">
    <property type="entry name" value="DHOase"/>
    <property type="match status" value="1"/>
</dbReference>
<comment type="caution">
    <text evidence="5">The sequence shown here is derived from an EMBL/GenBank/DDBJ whole genome shotgun (WGS) entry which is preliminary data.</text>
</comment>
<organism evidence="5 6">
    <name type="scientific">Elstera litoralis</name>
    <dbReference type="NCBI Taxonomy" id="552518"/>
    <lineage>
        <taxon>Bacteria</taxon>
        <taxon>Pseudomonadati</taxon>
        <taxon>Pseudomonadota</taxon>
        <taxon>Alphaproteobacteria</taxon>
        <taxon>Rhodospirillales</taxon>
        <taxon>Rhodospirillaceae</taxon>
        <taxon>Elstera</taxon>
    </lineage>
</organism>
<dbReference type="RefSeq" id="WP_045776203.1">
    <property type="nucleotide sequence ID" value="NZ_LAJY01000327.1"/>
</dbReference>
<dbReference type="PANTHER" id="PTHR43668">
    <property type="entry name" value="ALLANTOINASE"/>
    <property type="match status" value="1"/>
</dbReference>
<dbReference type="EMBL" id="LAJY01000327">
    <property type="protein sequence ID" value="KJV09217.1"/>
    <property type="molecule type" value="Genomic_DNA"/>
</dbReference>
<dbReference type="CDD" id="cd01317">
    <property type="entry name" value="DHOase_IIa"/>
    <property type="match status" value="1"/>
</dbReference>
<evidence type="ECO:0000313" key="5">
    <source>
        <dbReference type="EMBL" id="KJV09217.1"/>
    </source>
</evidence>
<evidence type="ECO:0000259" key="4">
    <source>
        <dbReference type="Pfam" id="PF12890"/>
    </source>
</evidence>
<dbReference type="Pfam" id="PF07969">
    <property type="entry name" value="Amidohydro_3"/>
    <property type="match status" value="1"/>
</dbReference>
<evidence type="ECO:0000259" key="3">
    <source>
        <dbReference type="Pfam" id="PF07969"/>
    </source>
</evidence>
<dbReference type="EC" id="3.5.2.3" evidence="5"/>
<accession>A0A0F3IRH1</accession>
<keyword evidence="2" id="KW-0665">Pyrimidine biosynthesis</keyword>
<dbReference type="InterPro" id="IPR024403">
    <property type="entry name" value="DHOase_cat"/>
</dbReference>